<sequence>MDEVNGDPAMFASLDHIDSSGDDESGNLQVVCRFANFWKGAEGF</sequence>
<evidence type="ECO:0000313" key="1">
    <source>
        <dbReference type="EMBL" id="CUK08438.1"/>
    </source>
</evidence>
<dbReference type="AlphaFoldDB" id="A0A0P1IED4"/>
<evidence type="ECO:0000313" key="2">
    <source>
        <dbReference type="Proteomes" id="UP000051870"/>
    </source>
</evidence>
<proteinExistence type="predicted"/>
<keyword evidence="2" id="KW-1185">Reference proteome</keyword>
<dbReference type="STRING" id="1715693.PH7735_03246"/>
<dbReference type="EMBL" id="CYTW01000004">
    <property type="protein sequence ID" value="CUK08438.1"/>
    <property type="molecule type" value="Genomic_DNA"/>
</dbReference>
<accession>A0A0P1IED4</accession>
<organism evidence="1 2">
    <name type="scientific">Shimia thalassica</name>
    <dbReference type="NCBI Taxonomy" id="1715693"/>
    <lineage>
        <taxon>Bacteria</taxon>
        <taxon>Pseudomonadati</taxon>
        <taxon>Pseudomonadota</taxon>
        <taxon>Alphaproteobacteria</taxon>
        <taxon>Rhodobacterales</taxon>
        <taxon>Roseobacteraceae</taxon>
    </lineage>
</organism>
<protein>
    <submittedName>
        <fullName evidence="1">Uncharacterized protein</fullName>
    </submittedName>
</protein>
<dbReference type="Proteomes" id="UP000051870">
    <property type="component" value="Unassembled WGS sequence"/>
</dbReference>
<gene>
    <name evidence="1" type="ORF">PH7735_03246</name>
</gene>
<name>A0A0P1IED4_9RHOB</name>
<reference evidence="2" key="1">
    <citation type="submission" date="2015-09" db="EMBL/GenBank/DDBJ databases">
        <authorList>
            <person name="Rodrigo-Torres Lidia"/>
            <person name="Arahal R.David."/>
        </authorList>
    </citation>
    <scope>NUCLEOTIDE SEQUENCE [LARGE SCALE GENOMIC DNA]</scope>
    <source>
        <strain evidence="2">CECT 7735</strain>
    </source>
</reference>